<accession>A0ABU2AEZ6</accession>
<comment type="caution">
    <text evidence="1">The sequence shown here is derived from an EMBL/GenBank/DDBJ whole genome shotgun (WGS) entry which is preliminary data.</text>
</comment>
<name>A0ABU2AEZ6_9BURK</name>
<evidence type="ECO:0000313" key="1">
    <source>
        <dbReference type="EMBL" id="MDR7335759.1"/>
    </source>
</evidence>
<dbReference type="RefSeq" id="WP_310332762.1">
    <property type="nucleotide sequence ID" value="NZ_JAVDXV010000011.1"/>
</dbReference>
<protein>
    <recommendedName>
        <fullName evidence="3">YqjK-like protein</fullName>
    </recommendedName>
</protein>
<dbReference type="Proteomes" id="UP001180825">
    <property type="component" value="Unassembled WGS sequence"/>
</dbReference>
<gene>
    <name evidence="1" type="ORF">J2X21_004926</name>
</gene>
<reference evidence="1 2" key="1">
    <citation type="submission" date="2023-07" db="EMBL/GenBank/DDBJ databases">
        <title>Sorghum-associated microbial communities from plants grown in Nebraska, USA.</title>
        <authorList>
            <person name="Schachtman D."/>
        </authorList>
    </citation>
    <scope>NUCLEOTIDE SEQUENCE [LARGE SCALE GENOMIC DNA]</scope>
    <source>
        <strain evidence="1 2">BE316</strain>
    </source>
</reference>
<evidence type="ECO:0008006" key="3">
    <source>
        <dbReference type="Google" id="ProtNLM"/>
    </source>
</evidence>
<evidence type="ECO:0000313" key="2">
    <source>
        <dbReference type="Proteomes" id="UP001180825"/>
    </source>
</evidence>
<dbReference type="EMBL" id="JAVDXV010000011">
    <property type="protein sequence ID" value="MDR7335759.1"/>
    <property type="molecule type" value="Genomic_DNA"/>
</dbReference>
<proteinExistence type="predicted"/>
<keyword evidence="2" id="KW-1185">Reference proteome</keyword>
<sequence length="99" mass="11165">MIPRIPDDPRQRAQRKANLLLASELMRGQANLAFDDIGGRADGWVHRLQWIRGVFSQPAVLAAASGGAAFFATAGKQRRGKLLSMLRWGWLAWRLLRQR</sequence>
<organism evidence="1 2">
    <name type="scientific">Roseateles asaccharophilus</name>
    <dbReference type="NCBI Taxonomy" id="582607"/>
    <lineage>
        <taxon>Bacteria</taxon>
        <taxon>Pseudomonadati</taxon>
        <taxon>Pseudomonadota</taxon>
        <taxon>Betaproteobacteria</taxon>
        <taxon>Burkholderiales</taxon>
        <taxon>Sphaerotilaceae</taxon>
        <taxon>Roseateles</taxon>
    </lineage>
</organism>